<evidence type="ECO:0000256" key="5">
    <source>
        <dbReference type="ARBA" id="ARBA00015043"/>
    </source>
</evidence>
<reference evidence="15 16" key="1">
    <citation type="submission" date="2025-05" db="UniProtKB">
        <authorList>
            <consortium name="RefSeq"/>
        </authorList>
    </citation>
    <scope>IDENTIFICATION</scope>
    <source>
        <tissue evidence="15 16">Stem</tissue>
    </source>
</reference>
<keyword evidence="7" id="KW-0808">Transferase</keyword>
<comment type="similarity">
    <text evidence="3">Belongs to the acetyltransferase family. NAA40 subfamily.</text>
</comment>
<evidence type="ECO:0000313" key="17">
    <source>
        <dbReference type="RefSeq" id="XP_050936417.1"/>
    </source>
</evidence>
<accession>A0ABM3KF72</accession>
<evidence type="ECO:0000313" key="18">
    <source>
        <dbReference type="RefSeq" id="XP_050936418.1"/>
    </source>
</evidence>
<name>A0ABM3KF72_CUCME</name>
<sequence length="288" mass="32369">MENKGLLSHSRFENNGSGDSNRDQSSKRRKILEQKKVMDQLIDVACAQKDHLSSFPSFHHFNCGGLSLYLQSGHGNKLSHSVKKYVQNLLKINMAGPYGSQWPTEEKVKHREMVSTHAHYIFVHETSNANANGMSSKSDAEKTTTTLNKKDPVVAFVHFRFILEETIPVLYVYELQIEPRFQGRGLGTFLMELIELIACKVNCMGAVVFTVQKANSKALNFYQSKLRYTISSISPSRVNLSMAVETSYEILCKAFNEDAKAVLEGEVKTVRGESACEDDQAESLHCFC</sequence>
<dbReference type="PANTHER" id="PTHR20531">
    <property type="entry name" value="N-ALPHA-ACETYLTRANSFERASE 40"/>
    <property type="match status" value="1"/>
</dbReference>
<dbReference type="PANTHER" id="PTHR20531:SF1">
    <property type="entry name" value="N-ALPHA-ACETYLTRANSFERASE 40"/>
    <property type="match status" value="1"/>
</dbReference>
<comment type="catalytic activity">
    <reaction evidence="10">
        <text>N-terminal L-seryl-[histone H2A] + acetyl-CoA = N-terminal N(alpha)-acetyl-L-seryl-[histone H2A] + CoA + H(+)</text>
        <dbReference type="Rhea" id="RHEA:50600"/>
        <dbReference type="Rhea" id="RHEA-COMP:12742"/>
        <dbReference type="Rhea" id="RHEA-COMP:12744"/>
        <dbReference type="ChEBI" id="CHEBI:15378"/>
        <dbReference type="ChEBI" id="CHEBI:57287"/>
        <dbReference type="ChEBI" id="CHEBI:57288"/>
        <dbReference type="ChEBI" id="CHEBI:64738"/>
        <dbReference type="ChEBI" id="CHEBI:83690"/>
        <dbReference type="EC" id="2.3.1.257"/>
    </reaction>
</comment>
<evidence type="ECO:0000256" key="7">
    <source>
        <dbReference type="ARBA" id="ARBA00022679"/>
    </source>
</evidence>
<comment type="catalytic activity">
    <reaction evidence="11">
        <text>N-terminal L-seryl-[histone H4] + acetyl-CoA = N-terminal N(alpha)-acetyl-L-seryl-[histone H4] + CoA + H(+)</text>
        <dbReference type="Rhea" id="RHEA:50596"/>
        <dbReference type="Rhea" id="RHEA-COMP:12740"/>
        <dbReference type="Rhea" id="RHEA-COMP:12743"/>
        <dbReference type="ChEBI" id="CHEBI:15378"/>
        <dbReference type="ChEBI" id="CHEBI:57287"/>
        <dbReference type="ChEBI" id="CHEBI:57288"/>
        <dbReference type="ChEBI" id="CHEBI:64738"/>
        <dbReference type="ChEBI" id="CHEBI:83690"/>
        <dbReference type="EC" id="2.3.1.257"/>
    </reaction>
</comment>
<evidence type="ECO:0000313" key="15">
    <source>
        <dbReference type="RefSeq" id="XP_050936415.1"/>
    </source>
</evidence>
<dbReference type="InterPro" id="IPR039949">
    <property type="entry name" value="NAA40"/>
</dbReference>
<evidence type="ECO:0000256" key="4">
    <source>
        <dbReference type="ARBA" id="ARBA00012950"/>
    </source>
</evidence>
<evidence type="ECO:0000313" key="14">
    <source>
        <dbReference type="Proteomes" id="UP001652600"/>
    </source>
</evidence>
<evidence type="ECO:0000256" key="3">
    <source>
        <dbReference type="ARBA" id="ARBA00008870"/>
    </source>
</evidence>
<feature type="domain" description="N-acetyltransferase" evidence="13">
    <location>
        <begin position="106"/>
        <end position="247"/>
    </location>
</feature>
<keyword evidence="9" id="KW-0012">Acyltransferase</keyword>
<dbReference type="RefSeq" id="XP_050936417.1">
    <property type="nucleotide sequence ID" value="XM_051080460.1"/>
</dbReference>
<evidence type="ECO:0000256" key="11">
    <source>
        <dbReference type="ARBA" id="ARBA00049524"/>
    </source>
</evidence>
<dbReference type="EC" id="2.3.1.257" evidence="4"/>
<evidence type="ECO:0000256" key="9">
    <source>
        <dbReference type="ARBA" id="ARBA00023315"/>
    </source>
</evidence>
<evidence type="ECO:0000256" key="2">
    <source>
        <dbReference type="ARBA" id="ARBA00004496"/>
    </source>
</evidence>
<keyword evidence="8" id="KW-0539">Nucleus</keyword>
<protein>
    <recommendedName>
        <fullName evidence="5">N-alpha-acetyltransferase 40</fullName>
        <ecNumber evidence="4">2.3.1.257</ecNumber>
    </recommendedName>
</protein>
<dbReference type="Gene3D" id="3.40.630.30">
    <property type="match status" value="1"/>
</dbReference>
<dbReference type="RefSeq" id="XP_050936418.1">
    <property type="nucleotide sequence ID" value="XM_051080461.1"/>
</dbReference>
<dbReference type="PROSITE" id="PS51186">
    <property type="entry name" value="GNAT"/>
    <property type="match status" value="1"/>
</dbReference>
<organism evidence="14 17">
    <name type="scientific">Cucumis melo</name>
    <name type="common">Muskmelon</name>
    <dbReference type="NCBI Taxonomy" id="3656"/>
    <lineage>
        <taxon>Eukaryota</taxon>
        <taxon>Viridiplantae</taxon>
        <taxon>Streptophyta</taxon>
        <taxon>Embryophyta</taxon>
        <taxon>Tracheophyta</taxon>
        <taxon>Spermatophyta</taxon>
        <taxon>Magnoliopsida</taxon>
        <taxon>eudicotyledons</taxon>
        <taxon>Gunneridae</taxon>
        <taxon>Pentapetalae</taxon>
        <taxon>rosids</taxon>
        <taxon>fabids</taxon>
        <taxon>Cucurbitales</taxon>
        <taxon>Cucurbitaceae</taxon>
        <taxon>Benincaseae</taxon>
        <taxon>Cucumis</taxon>
    </lineage>
</organism>
<evidence type="ECO:0000256" key="1">
    <source>
        <dbReference type="ARBA" id="ARBA00004123"/>
    </source>
</evidence>
<gene>
    <name evidence="15 16 17 18" type="primary">LOC103489882</name>
</gene>
<keyword evidence="6" id="KW-0963">Cytoplasm</keyword>
<dbReference type="InterPro" id="IPR016181">
    <property type="entry name" value="Acyl_CoA_acyltransferase"/>
</dbReference>
<evidence type="ECO:0000256" key="12">
    <source>
        <dbReference type="SAM" id="MobiDB-lite"/>
    </source>
</evidence>
<comment type="subcellular location">
    <subcellularLocation>
        <location evidence="2">Cytoplasm</location>
    </subcellularLocation>
    <subcellularLocation>
        <location evidence="1">Nucleus</location>
    </subcellularLocation>
</comment>
<dbReference type="RefSeq" id="XP_050936415.1">
    <property type="nucleotide sequence ID" value="XM_051080458.1"/>
</dbReference>
<evidence type="ECO:0000313" key="16">
    <source>
        <dbReference type="RefSeq" id="XP_050936416.1"/>
    </source>
</evidence>
<dbReference type="InterPro" id="IPR000182">
    <property type="entry name" value="GNAT_dom"/>
</dbReference>
<dbReference type="CDD" id="cd04301">
    <property type="entry name" value="NAT_SF"/>
    <property type="match status" value="1"/>
</dbReference>
<evidence type="ECO:0000259" key="13">
    <source>
        <dbReference type="PROSITE" id="PS51186"/>
    </source>
</evidence>
<dbReference type="Pfam" id="PF00583">
    <property type="entry name" value="Acetyltransf_1"/>
    <property type="match status" value="1"/>
</dbReference>
<evidence type="ECO:0000256" key="10">
    <source>
        <dbReference type="ARBA" id="ARBA00047821"/>
    </source>
</evidence>
<dbReference type="GeneID" id="103489882"/>
<dbReference type="SUPFAM" id="SSF55729">
    <property type="entry name" value="Acyl-CoA N-acyltransferases (Nat)"/>
    <property type="match status" value="1"/>
</dbReference>
<feature type="region of interest" description="Disordered" evidence="12">
    <location>
        <begin position="1"/>
        <end position="28"/>
    </location>
</feature>
<dbReference type="RefSeq" id="XP_050936416.1">
    <property type="nucleotide sequence ID" value="XM_051080459.1"/>
</dbReference>
<dbReference type="Proteomes" id="UP001652600">
    <property type="component" value="Chromosome 12"/>
</dbReference>
<evidence type="ECO:0000256" key="8">
    <source>
        <dbReference type="ARBA" id="ARBA00023242"/>
    </source>
</evidence>
<keyword evidence="14" id="KW-1185">Reference proteome</keyword>
<evidence type="ECO:0000256" key="6">
    <source>
        <dbReference type="ARBA" id="ARBA00022490"/>
    </source>
</evidence>
<proteinExistence type="inferred from homology"/>